<reference evidence="11" key="1">
    <citation type="submission" date="2019-08" db="EMBL/GenBank/DDBJ databases">
        <title>The improved chromosome-level genome for the pearl oyster Pinctada fucata martensii using PacBio sequencing and Hi-C.</title>
        <authorList>
            <person name="Zheng Z."/>
        </authorList>
    </citation>
    <scope>NUCLEOTIDE SEQUENCE</scope>
    <source>
        <strain evidence="11">ZZ-2019</strain>
        <tissue evidence="11">Adductor muscle</tissue>
    </source>
</reference>
<dbReference type="PANTHER" id="PTHR12128:SF21">
    <property type="entry name" value="N-ACETYLNEURAMINATE LYASE"/>
    <property type="match status" value="1"/>
</dbReference>
<dbReference type="SUPFAM" id="SSF51569">
    <property type="entry name" value="Aldolase"/>
    <property type="match status" value="1"/>
</dbReference>
<gene>
    <name evidence="11" type="ORF">FSP39_013335</name>
</gene>
<dbReference type="Pfam" id="PF00701">
    <property type="entry name" value="DHDPS"/>
    <property type="match status" value="1"/>
</dbReference>
<evidence type="ECO:0000256" key="3">
    <source>
        <dbReference type="ARBA" id="ARBA00006324"/>
    </source>
</evidence>
<evidence type="ECO:0000256" key="5">
    <source>
        <dbReference type="ARBA" id="ARBA00012911"/>
    </source>
</evidence>
<keyword evidence="7" id="KW-0456">Lyase</keyword>
<evidence type="ECO:0000256" key="4">
    <source>
        <dbReference type="ARBA" id="ARBA00011881"/>
    </source>
</evidence>
<evidence type="ECO:0000256" key="2">
    <source>
        <dbReference type="ARBA" id="ARBA00004878"/>
    </source>
</evidence>
<dbReference type="EC" id="4.1.3.3" evidence="5"/>
<proteinExistence type="inferred from homology"/>
<evidence type="ECO:0000256" key="8">
    <source>
        <dbReference type="ARBA" id="ARBA00023270"/>
    </source>
</evidence>
<dbReference type="InterPro" id="IPR002220">
    <property type="entry name" value="DapA-like"/>
</dbReference>
<sequence>MGTSVMFINNKVNGTSGESVSLTVDERKELARKWKTASTGRIPMILHIGTGNLKDTKTLARDAQEIGVEAIATVSPSYFRPRDEEAIVDYISKVTSSAPDIPMFYYSIDFMTNVYLNDVEVMRLGTESIPTLAGMKFTTSDLVSAFNCKQIDDKLQILVGTDTSPDFACDSPECTCVAPDCACDSPECTCVAPDCACDSPESTYVAPDCACDSPECTCVAPDCACDSPECTYVAPDCACDSPECTCVAPDYACDSPECTCVTPDCTCVLPDITCASPDITWMSPDCYCFSFDSTFIPPACVCASSVVVSLMFSGSS</sequence>
<evidence type="ECO:0000256" key="9">
    <source>
        <dbReference type="ARBA" id="ARBA00023277"/>
    </source>
</evidence>
<comment type="pathway">
    <text evidence="2">Amino-sugar metabolism; N-acetylneuraminate degradation.</text>
</comment>
<dbReference type="PANTHER" id="PTHR12128">
    <property type="entry name" value="DIHYDRODIPICOLINATE SYNTHASE"/>
    <property type="match status" value="1"/>
</dbReference>
<evidence type="ECO:0000256" key="10">
    <source>
        <dbReference type="ARBA" id="ARBA00044906"/>
    </source>
</evidence>
<dbReference type="GO" id="GO:0008747">
    <property type="term" value="F:N-acetylneuraminate lyase activity"/>
    <property type="evidence" value="ECO:0007669"/>
    <property type="project" value="UniProtKB-EC"/>
</dbReference>
<accession>A0AA89BQU7</accession>
<name>A0AA89BQU7_PINIB</name>
<comment type="subunit">
    <text evidence="4">Homotetramer.</text>
</comment>
<keyword evidence="9" id="KW-0119">Carbohydrate metabolism</keyword>
<comment type="caution">
    <text evidence="11">The sequence shown here is derived from an EMBL/GenBank/DDBJ whole genome shotgun (WGS) entry which is preliminary data.</text>
</comment>
<keyword evidence="8" id="KW-0704">Schiff base</keyword>
<evidence type="ECO:0000256" key="7">
    <source>
        <dbReference type="ARBA" id="ARBA00023239"/>
    </source>
</evidence>
<dbReference type="GO" id="GO:0005737">
    <property type="term" value="C:cytoplasm"/>
    <property type="evidence" value="ECO:0007669"/>
    <property type="project" value="UniProtKB-SubCell"/>
</dbReference>
<evidence type="ECO:0000313" key="12">
    <source>
        <dbReference type="Proteomes" id="UP001186944"/>
    </source>
</evidence>
<comment type="catalytic activity">
    <reaction evidence="10">
        <text>aceneuramate = aldehydo-N-acetyl-D-mannosamine + pyruvate</text>
        <dbReference type="Rhea" id="RHEA:23296"/>
        <dbReference type="ChEBI" id="CHEBI:15361"/>
        <dbReference type="ChEBI" id="CHEBI:17122"/>
        <dbReference type="ChEBI" id="CHEBI:173083"/>
        <dbReference type="EC" id="4.1.3.3"/>
    </reaction>
</comment>
<organism evidence="11 12">
    <name type="scientific">Pinctada imbricata</name>
    <name type="common">Atlantic pearl-oyster</name>
    <name type="synonym">Pinctada martensii</name>
    <dbReference type="NCBI Taxonomy" id="66713"/>
    <lineage>
        <taxon>Eukaryota</taxon>
        <taxon>Metazoa</taxon>
        <taxon>Spiralia</taxon>
        <taxon>Lophotrochozoa</taxon>
        <taxon>Mollusca</taxon>
        <taxon>Bivalvia</taxon>
        <taxon>Autobranchia</taxon>
        <taxon>Pteriomorphia</taxon>
        <taxon>Pterioida</taxon>
        <taxon>Pterioidea</taxon>
        <taxon>Pteriidae</taxon>
        <taxon>Pinctada</taxon>
    </lineage>
</organism>
<keyword evidence="12" id="KW-1185">Reference proteome</keyword>
<evidence type="ECO:0000313" key="11">
    <source>
        <dbReference type="EMBL" id="KAK3090641.1"/>
    </source>
</evidence>
<dbReference type="AlphaFoldDB" id="A0AA89BQU7"/>
<comment type="similarity">
    <text evidence="3">Belongs to the DapA family. NanA subfamily.</text>
</comment>
<dbReference type="SMART" id="SM01130">
    <property type="entry name" value="DHDPS"/>
    <property type="match status" value="1"/>
</dbReference>
<keyword evidence="6" id="KW-0963">Cytoplasm</keyword>
<dbReference type="Proteomes" id="UP001186944">
    <property type="component" value="Unassembled WGS sequence"/>
</dbReference>
<protein>
    <recommendedName>
        <fullName evidence="5">N-acetylneuraminate lyase</fullName>
        <ecNumber evidence="5">4.1.3.3</ecNumber>
    </recommendedName>
</protein>
<evidence type="ECO:0000256" key="1">
    <source>
        <dbReference type="ARBA" id="ARBA00004496"/>
    </source>
</evidence>
<evidence type="ECO:0000256" key="6">
    <source>
        <dbReference type="ARBA" id="ARBA00022490"/>
    </source>
</evidence>
<dbReference type="Gene3D" id="3.20.20.70">
    <property type="entry name" value="Aldolase class I"/>
    <property type="match status" value="1"/>
</dbReference>
<dbReference type="InterPro" id="IPR013785">
    <property type="entry name" value="Aldolase_TIM"/>
</dbReference>
<comment type="subcellular location">
    <subcellularLocation>
        <location evidence="1">Cytoplasm</location>
    </subcellularLocation>
</comment>
<dbReference type="EMBL" id="VSWD01000010">
    <property type="protein sequence ID" value="KAK3090641.1"/>
    <property type="molecule type" value="Genomic_DNA"/>
</dbReference>